<comment type="caution">
    <text evidence="3">The sequence shown here is derived from an EMBL/GenBank/DDBJ whole genome shotgun (WGS) entry which is preliminary data.</text>
</comment>
<dbReference type="Pfam" id="PF10988">
    <property type="entry name" value="DUF2807"/>
    <property type="match status" value="1"/>
</dbReference>
<sequence>MKIPKLSLFLLLSVFFSACDDSGFCLKGEGETESRTFDLPVFEGVKVRGNTHVFIERGKRQQVLVKGQANVLDELERNVSDGVWEIGFDRCFRDHKTVEVYITLPELSSAEVSGSGYLVMEDRFRTRDFTVGVSGSGDIKGRIEADKVDARISGSGTIELSGDANEQEINISGSGNHHAFDLRTNVTDVHVSGSGKAQVKVADELDVNISGSGRVYYKGNPNTSVDVSGSGKLIKE</sequence>
<dbReference type="InterPro" id="IPR021255">
    <property type="entry name" value="DUF2807"/>
</dbReference>
<feature type="domain" description="Putative auto-transporter adhesin head GIN" evidence="2">
    <location>
        <begin position="42"/>
        <end position="221"/>
    </location>
</feature>
<accession>A0ABW5IPN0</accession>
<protein>
    <submittedName>
        <fullName evidence="3">Head GIN domain-containing protein</fullName>
    </submittedName>
</protein>
<dbReference type="Gene3D" id="2.160.20.120">
    <property type="match status" value="1"/>
</dbReference>
<gene>
    <name evidence="3" type="ORF">ACFSRY_15485</name>
</gene>
<keyword evidence="1" id="KW-0732">Signal</keyword>
<dbReference type="PANTHER" id="PTHR39200">
    <property type="entry name" value="HYPOTHETICAL EXPORTED PROTEIN"/>
    <property type="match status" value="1"/>
</dbReference>
<dbReference type="PROSITE" id="PS51257">
    <property type="entry name" value="PROKAR_LIPOPROTEIN"/>
    <property type="match status" value="1"/>
</dbReference>
<evidence type="ECO:0000313" key="3">
    <source>
        <dbReference type="EMBL" id="MFD2515274.1"/>
    </source>
</evidence>
<reference evidence="4" key="1">
    <citation type="journal article" date="2019" name="Int. J. Syst. Evol. Microbiol.">
        <title>The Global Catalogue of Microorganisms (GCM) 10K type strain sequencing project: providing services to taxonomists for standard genome sequencing and annotation.</title>
        <authorList>
            <consortium name="The Broad Institute Genomics Platform"/>
            <consortium name="The Broad Institute Genome Sequencing Center for Infectious Disease"/>
            <person name="Wu L."/>
            <person name="Ma J."/>
        </authorList>
    </citation>
    <scope>NUCLEOTIDE SEQUENCE [LARGE SCALE GENOMIC DNA]</scope>
    <source>
        <strain evidence="4">KCTC 42498</strain>
    </source>
</reference>
<dbReference type="RefSeq" id="WP_377509668.1">
    <property type="nucleotide sequence ID" value="NZ_JBHULU010000021.1"/>
</dbReference>
<feature type="chain" id="PRO_5047148441" evidence="1">
    <location>
        <begin position="19"/>
        <end position="236"/>
    </location>
</feature>
<evidence type="ECO:0000256" key="1">
    <source>
        <dbReference type="SAM" id="SignalP"/>
    </source>
</evidence>
<name>A0ABW5IPN0_9BACT</name>
<evidence type="ECO:0000313" key="4">
    <source>
        <dbReference type="Proteomes" id="UP001597544"/>
    </source>
</evidence>
<organism evidence="3 4">
    <name type="scientific">Pontibacter locisalis</name>
    <dbReference type="NCBI Taxonomy" id="1719035"/>
    <lineage>
        <taxon>Bacteria</taxon>
        <taxon>Pseudomonadati</taxon>
        <taxon>Bacteroidota</taxon>
        <taxon>Cytophagia</taxon>
        <taxon>Cytophagales</taxon>
        <taxon>Hymenobacteraceae</taxon>
        <taxon>Pontibacter</taxon>
    </lineage>
</organism>
<dbReference type="EMBL" id="JBHULU010000021">
    <property type="protein sequence ID" value="MFD2515274.1"/>
    <property type="molecule type" value="Genomic_DNA"/>
</dbReference>
<keyword evidence="4" id="KW-1185">Reference proteome</keyword>
<feature type="signal peptide" evidence="1">
    <location>
        <begin position="1"/>
        <end position="18"/>
    </location>
</feature>
<evidence type="ECO:0000259" key="2">
    <source>
        <dbReference type="Pfam" id="PF10988"/>
    </source>
</evidence>
<dbReference type="PANTHER" id="PTHR39200:SF1">
    <property type="entry name" value="AUTO-TRANSPORTER ADHESIN HEAD GIN DOMAIN-CONTAINING PROTEIN-RELATED"/>
    <property type="match status" value="1"/>
</dbReference>
<proteinExistence type="predicted"/>
<dbReference type="Proteomes" id="UP001597544">
    <property type="component" value="Unassembled WGS sequence"/>
</dbReference>